<dbReference type="PANTHER" id="PTHR43798:SF29">
    <property type="entry name" value="AB HYDROLASE-1 DOMAIN-CONTAINING PROTEIN"/>
    <property type="match status" value="1"/>
</dbReference>
<gene>
    <name evidence="2" type="ORF">G3R48_03795</name>
</gene>
<dbReference type="InterPro" id="IPR000073">
    <property type="entry name" value="AB_hydrolase_1"/>
</dbReference>
<name>A0ABS5HZA3_9GAMM</name>
<reference evidence="2 3" key="1">
    <citation type="submission" date="2020-02" db="EMBL/GenBank/DDBJ databases">
        <title>Shewanella WXL01 sp. nov., a marine bacterium isolated from green algae in Luhuitou Fringing Reef (Northern South China Sea).</title>
        <authorList>
            <person name="Wang X."/>
        </authorList>
    </citation>
    <scope>NUCLEOTIDE SEQUENCE [LARGE SCALE GENOMIC DNA]</scope>
    <source>
        <strain evidence="2 3">MCCC 1A01895</strain>
    </source>
</reference>
<evidence type="ECO:0000313" key="3">
    <source>
        <dbReference type="Proteomes" id="UP000811844"/>
    </source>
</evidence>
<proteinExistence type="predicted"/>
<comment type="caution">
    <text evidence="2">The sequence shown here is derived from an EMBL/GenBank/DDBJ whole genome shotgun (WGS) entry which is preliminary data.</text>
</comment>
<dbReference type="SUPFAM" id="SSF53474">
    <property type="entry name" value="alpha/beta-Hydrolases"/>
    <property type="match status" value="1"/>
</dbReference>
<keyword evidence="3" id="KW-1185">Reference proteome</keyword>
<evidence type="ECO:0000313" key="2">
    <source>
        <dbReference type="EMBL" id="MBR9727119.1"/>
    </source>
</evidence>
<sequence length="275" mass="30685">MQTFQTSHANHVIPFTDTGSGPALIFCHGLLNDQGVWEKQISALASQYRCISVDLWGHGQNRTIPNTHTKLSHTATDILALCDWLNLDKVNVIGLGTGAAIGVEMTLMAPKQINSLTMINSFVGFEPQVNCAKYQQWIDSAKDTTDYQTLIAQIAPLFISKQTQQPIDIDFAIKQLSIPTDQQHAQALLEFCRQGIYQRDLLEDAELLTLPTLIMVGLENQLRTVLESYLMHDTISASLFKHIPDAGQLATLENDTFVNKSLSEFLYNVCPRHND</sequence>
<dbReference type="InterPro" id="IPR029058">
    <property type="entry name" value="AB_hydrolase_fold"/>
</dbReference>
<dbReference type="RefSeq" id="WP_153663248.1">
    <property type="nucleotide sequence ID" value="NZ_JAAIKR010000002.1"/>
</dbReference>
<dbReference type="Gene3D" id="3.40.50.1820">
    <property type="entry name" value="alpha/beta hydrolase"/>
    <property type="match status" value="1"/>
</dbReference>
<accession>A0ABS5HZA3</accession>
<dbReference type="InterPro" id="IPR050266">
    <property type="entry name" value="AB_hydrolase_sf"/>
</dbReference>
<organism evidence="2 3">
    <name type="scientific">Shewanella intestini</name>
    <dbReference type="NCBI Taxonomy" id="2017544"/>
    <lineage>
        <taxon>Bacteria</taxon>
        <taxon>Pseudomonadati</taxon>
        <taxon>Pseudomonadota</taxon>
        <taxon>Gammaproteobacteria</taxon>
        <taxon>Alteromonadales</taxon>
        <taxon>Shewanellaceae</taxon>
        <taxon>Shewanella</taxon>
    </lineage>
</organism>
<keyword evidence="2" id="KW-0378">Hydrolase</keyword>
<dbReference type="EMBL" id="JAAIKR010000002">
    <property type="protein sequence ID" value="MBR9727119.1"/>
    <property type="molecule type" value="Genomic_DNA"/>
</dbReference>
<dbReference type="PANTHER" id="PTHR43798">
    <property type="entry name" value="MONOACYLGLYCEROL LIPASE"/>
    <property type="match status" value="1"/>
</dbReference>
<evidence type="ECO:0000259" key="1">
    <source>
        <dbReference type="Pfam" id="PF00561"/>
    </source>
</evidence>
<feature type="domain" description="AB hydrolase-1" evidence="1">
    <location>
        <begin position="22"/>
        <end position="253"/>
    </location>
</feature>
<dbReference type="Pfam" id="PF00561">
    <property type="entry name" value="Abhydrolase_1"/>
    <property type="match status" value="1"/>
</dbReference>
<protein>
    <submittedName>
        <fullName evidence="2">Alpha/beta hydrolase</fullName>
    </submittedName>
</protein>
<dbReference type="Proteomes" id="UP000811844">
    <property type="component" value="Unassembled WGS sequence"/>
</dbReference>
<dbReference type="GO" id="GO:0016787">
    <property type="term" value="F:hydrolase activity"/>
    <property type="evidence" value="ECO:0007669"/>
    <property type="project" value="UniProtKB-KW"/>
</dbReference>